<proteinExistence type="predicted"/>
<accession>A0A8W7PZB8</accession>
<name>A0A8W7PZB8_ANOCL</name>
<protein>
    <submittedName>
        <fullName evidence="2">Uncharacterized protein</fullName>
    </submittedName>
</protein>
<feature type="compositionally biased region" description="Polar residues" evidence="1">
    <location>
        <begin position="17"/>
        <end position="26"/>
    </location>
</feature>
<organism evidence="2">
    <name type="scientific">Anopheles coluzzii</name>
    <name type="common">African malaria mosquito</name>
    <dbReference type="NCBI Taxonomy" id="1518534"/>
    <lineage>
        <taxon>Eukaryota</taxon>
        <taxon>Metazoa</taxon>
        <taxon>Ecdysozoa</taxon>
        <taxon>Arthropoda</taxon>
        <taxon>Hexapoda</taxon>
        <taxon>Insecta</taxon>
        <taxon>Pterygota</taxon>
        <taxon>Neoptera</taxon>
        <taxon>Endopterygota</taxon>
        <taxon>Diptera</taxon>
        <taxon>Nematocera</taxon>
        <taxon>Culicoidea</taxon>
        <taxon>Culicidae</taxon>
        <taxon>Anophelinae</taxon>
        <taxon>Anopheles</taxon>
    </lineage>
</organism>
<dbReference type="EnsemblMetazoa" id="ACOM039911-RA">
    <property type="protein sequence ID" value="ACOM039911-PA.1"/>
    <property type="gene ID" value="ACOM039911"/>
</dbReference>
<dbReference type="AlphaFoldDB" id="A0A8W7PZB8"/>
<feature type="region of interest" description="Disordered" evidence="1">
    <location>
        <begin position="1"/>
        <end position="26"/>
    </location>
</feature>
<evidence type="ECO:0000313" key="2">
    <source>
        <dbReference type="EnsemblMetazoa" id="ACOM039911-PA.1"/>
    </source>
</evidence>
<sequence length="120" mass="12494">MHRAPPYTVQHGDCQTDRGTGSSLATETTTGQLCVNRSSCGRGQMDGSGTSHVLHLASVSRVTEPAAHYCFMYRAAVCLGLIGTSKLIESLSPRSLALSVAVALEALCLICSANAALTIV</sequence>
<reference evidence="2" key="1">
    <citation type="submission" date="2022-08" db="UniProtKB">
        <authorList>
            <consortium name="EnsemblMetazoa"/>
        </authorList>
    </citation>
    <scope>IDENTIFICATION</scope>
</reference>
<dbReference type="Proteomes" id="UP000075882">
    <property type="component" value="Unassembled WGS sequence"/>
</dbReference>
<evidence type="ECO:0000256" key="1">
    <source>
        <dbReference type="SAM" id="MobiDB-lite"/>
    </source>
</evidence>